<dbReference type="PANTHER" id="PTHR45586:SF1">
    <property type="entry name" value="LIPOPOLYSACCHARIDE ASSEMBLY PROTEIN B"/>
    <property type="match status" value="1"/>
</dbReference>
<dbReference type="InterPro" id="IPR011990">
    <property type="entry name" value="TPR-like_helical_dom_sf"/>
</dbReference>
<evidence type="ECO:0000313" key="8">
    <source>
        <dbReference type="Proteomes" id="UP000461162"/>
    </source>
</evidence>
<keyword evidence="8" id="KW-1185">Reference proteome</keyword>
<dbReference type="SMART" id="SM00028">
    <property type="entry name" value="TPR"/>
    <property type="match status" value="5"/>
</dbReference>
<comment type="caution">
    <text evidence="7">The sequence shown here is derived from an EMBL/GenBank/DDBJ whole genome shotgun (WGS) entry which is preliminary data.</text>
</comment>
<gene>
    <name evidence="7" type="ORF">GKC30_07590</name>
</gene>
<dbReference type="Pfam" id="PF13432">
    <property type="entry name" value="TPR_16"/>
    <property type="match status" value="1"/>
</dbReference>
<dbReference type="Gene3D" id="1.25.40.10">
    <property type="entry name" value="Tetratricopeptide repeat domain"/>
    <property type="match status" value="2"/>
</dbReference>
<accession>A0A7K1KN48</accession>
<dbReference type="GO" id="GO:0000160">
    <property type="term" value="P:phosphorelay signal transduction system"/>
    <property type="evidence" value="ECO:0007669"/>
    <property type="project" value="InterPro"/>
</dbReference>
<dbReference type="PROSITE" id="PS50293">
    <property type="entry name" value="TPR_REGION"/>
    <property type="match status" value="1"/>
</dbReference>
<feature type="repeat" description="TPR" evidence="4">
    <location>
        <begin position="396"/>
        <end position="429"/>
    </location>
</feature>
<dbReference type="SUPFAM" id="SSF52172">
    <property type="entry name" value="CheY-like"/>
    <property type="match status" value="1"/>
</dbReference>
<dbReference type="PROSITE" id="PS50110">
    <property type="entry name" value="RESPONSE_REGULATORY"/>
    <property type="match status" value="1"/>
</dbReference>
<dbReference type="InterPro" id="IPR001789">
    <property type="entry name" value="Sig_transdc_resp-reg_receiver"/>
</dbReference>
<feature type="compositionally biased region" description="Basic and acidic residues" evidence="5">
    <location>
        <begin position="448"/>
        <end position="457"/>
    </location>
</feature>
<dbReference type="EMBL" id="WODC01000004">
    <property type="protein sequence ID" value="MUM77489.1"/>
    <property type="molecule type" value="Genomic_DNA"/>
</dbReference>
<reference evidence="7 8" key="1">
    <citation type="submission" date="2019-11" db="EMBL/GenBank/DDBJ databases">
        <title>Pseudodesulfovibrio alkaliphilus, sp. nov., an alkaliphilic sulfate-reducing bacteria from mud volcano of Taman peninsula, Russia.</title>
        <authorList>
            <person name="Frolova A."/>
            <person name="Merkel A.Y."/>
            <person name="Slobodkin A.I."/>
        </authorList>
    </citation>
    <scope>NUCLEOTIDE SEQUENCE [LARGE SCALE GENOMIC DNA]</scope>
    <source>
        <strain evidence="7 8">F-1</strain>
    </source>
</reference>
<dbReference type="PROSITE" id="PS50005">
    <property type="entry name" value="TPR"/>
    <property type="match status" value="2"/>
</dbReference>
<dbReference type="InterPro" id="IPR051012">
    <property type="entry name" value="CellSynth/LPSAsmb/PSIAsmb"/>
</dbReference>
<evidence type="ECO:0000256" key="2">
    <source>
        <dbReference type="ARBA" id="ARBA00022803"/>
    </source>
</evidence>
<comment type="caution">
    <text evidence="3">Lacks conserved residue(s) required for the propagation of feature annotation.</text>
</comment>
<evidence type="ECO:0000259" key="6">
    <source>
        <dbReference type="PROSITE" id="PS50110"/>
    </source>
</evidence>
<dbReference type="Pfam" id="PF13414">
    <property type="entry name" value="TPR_11"/>
    <property type="match status" value="1"/>
</dbReference>
<feature type="repeat" description="TPR" evidence="4">
    <location>
        <begin position="358"/>
        <end position="391"/>
    </location>
</feature>
<evidence type="ECO:0000313" key="7">
    <source>
        <dbReference type="EMBL" id="MUM77489.1"/>
    </source>
</evidence>
<feature type="domain" description="Response regulatory" evidence="6">
    <location>
        <begin position="19"/>
        <end position="141"/>
    </location>
</feature>
<dbReference type="PANTHER" id="PTHR45586">
    <property type="entry name" value="TPR REPEAT-CONTAINING PROTEIN PA4667"/>
    <property type="match status" value="1"/>
</dbReference>
<dbReference type="InterPro" id="IPR019734">
    <property type="entry name" value="TPR_rpt"/>
</dbReference>
<organism evidence="7 8">
    <name type="scientific">Pseudodesulfovibrio alkaliphilus</name>
    <dbReference type="NCBI Taxonomy" id="2661613"/>
    <lineage>
        <taxon>Bacteria</taxon>
        <taxon>Pseudomonadati</taxon>
        <taxon>Thermodesulfobacteriota</taxon>
        <taxon>Desulfovibrionia</taxon>
        <taxon>Desulfovibrionales</taxon>
        <taxon>Desulfovibrionaceae</taxon>
    </lineage>
</organism>
<evidence type="ECO:0000256" key="4">
    <source>
        <dbReference type="PROSITE-ProRule" id="PRU00339"/>
    </source>
</evidence>
<dbReference type="Gene3D" id="3.40.50.2300">
    <property type="match status" value="1"/>
</dbReference>
<sequence>MAEVHQYDQIVREFLERGVIVYLSDDALFVRALRNIVGRVIGSRGDVLFSYAQSQAAMDKCLELRDAQVPCVVFVERMLAERPTTDFILRLRREFPDVRMVVLTWEATRETVAYFFELGVSRVLVKPASANRVIEDLASAINPPSVLKKQMDRCEGLLRVREYDKALEVTDRILLLKPDSARGLVMRGDALLGIGETDKAVQAYMAAHESRPIFMAPLVKLADVFVQMEDERALAYMKQLDEISPLNPERKIEIARQHLLRDEPEQAEVYLDQSVDVAEREQLSIAGDLTERIVDAVAGRAPELAVKYLQRVLGGKRVLGRDDLAHFNRLGIILRGQGKWREAVDVYERALGIVRDDPAVHYNMGLAYWEGGERMTALSCFEAALALDQAFFTGSVGVALNLGSLYLDLRRYDDAVPFFEHVLILDPENATARRRLKRAQNRVPPAGRSRDGQEREAGGGYDVDALAAKQAKGKKGSGKGDAKGKKGAGGKTFRFDL</sequence>
<dbReference type="AlphaFoldDB" id="A0A7K1KN48"/>
<protein>
    <submittedName>
        <fullName evidence="7">Tetratricopeptide repeat protein</fullName>
    </submittedName>
</protein>
<dbReference type="InterPro" id="IPR011006">
    <property type="entry name" value="CheY-like_superfamily"/>
</dbReference>
<feature type="region of interest" description="Disordered" evidence="5">
    <location>
        <begin position="435"/>
        <end position="497"/>
    </location>
</feature>
<dbReference type="RefSeq" id="WP_155933688.1">
    <property type="nucleotide sequence ID" value="NZ_WODC01000004.1"/>
</dbReference>
<name>A0A7K1KN48_9BACT</name>
<evidence type="ECO:0000256" key="5">
    <source>
        <dbReference type="SAM" id="MobiDB-lite"/>
    </source>
</evidence>
<dbReference type="Pfam" id="PF13176">
    <property type="entry name" value="TPR_7"/>
    <property type="match status" value="1"/>
</dbReference>
<dbReference type="Proteomes" id="UP000461162">
    <property type="component" value="Unassembled WGS sequence"/>
</dbReference>
<evidence type="ECO:0000256" key="1">
    <source>
        <dbReference type="ARBA" id="ARBA00022737"/>
    </source>
</evidence>
<dbReference type="SUPFAM" id="SSF48452">
    <property type="entry name" value="TPR-like"/>
    <property type="match status" value="1"/>
</dbReference>
<keyword evidence="1" id="KW-0677">Repeat</keyword>
<proteinExistence type="predicted"/>
<evidence type="ECO:0000256" key="3">
    <source>
        <dbReference type="PROSITE-ProRule" id="PRU00169"/>
    </source>
</evidence>
<keyword evidence="2 4" id="KW-0802">TPR repeat</keyword>